<organism evidence="2 3">
    <name type="scientific">Hydnum rufescens UP504</name>
    <dbReference type="NCBI Taxonomy" id="1448309"/>
    <lineage>
        <taxon>Eukaryota</taxon>
        <taxon>Fungi</taxon>
        <taxon>Dikarya</taxon>
        <taxon>Basidiomycota</taxon>
        <taxon>Agaricomycotina</taxon>
        <taxon>Agaricomycetes</taxon>
        <taxon>Cantharellales</taxon>
        <taxon>Hydnaceae</taxon>
        <taxon>Hydnum</taxon>
    </lineage>
</organism>
<proteinExistence type="predicted"/>
<sequence>FPCAPLFPTLAVSLDMLEFVASLFLHTAPNERAWAMTLVEYLKAHGYEFATGDSFQQRFANALVHYQVLVWLVRAEITRIVQDDKRGLISELDERMPVHEQGYLNVQSDPKLFANSTPTNASVNAPATVLTRVSTDLPPDVCPNFIPANHTRPSEYLRL</sequence>
<reference evidence="2" key="1">
    <citation type="journal article" date="2020" name="Nat. Commun.">
        <title>Large-scale genome sequencing of mycorrhizal fungi provides insights into the early evolution of symbiotic traits.</title>
        <authorList>
            <person name="Miyauchi S."/>
            <person name="Kiss E."/>
            <person name="Kuo A."/>
            <person name="Drula E."/>
            <person name="Kohler A."/>
            <person name="Sanchez-Garcia M."/>
            <person name="Morin E."/>
            <person name="Andreopoulos B."/>
            <person name="Barry K.W."/>
            <person name="Bonito G."/>
            <person name="Buee M."/>
            <person name="Carver A."/>
            <person name="Chen C."/>
            <person name="Cichocki N."/>
            <person name="Clum A."/>
            <person name="Culley D."/>
            <person name="Crous P.W."/>
            <person name="Fauchery L."/>
            <person name="Girlanda M."/>
            <person name="Hayes R.D."/>
            <person name="Keri Z."/>
            <person name="LaButti K."/>
            <person name="Lipzen A."/>
            <person name="Lombard V."/>
            <person name="Magnuson J."/>
            <person name="Maillard F."/>
            <person name="Murat C."/>
            <person name="Nolan M."/>
            <person name="Ohm R.A."/>
            <person name="Pangilinan J."/>
            <person name="Pereira M.F."/>
            <person name="Perotto S."/>
            <person name="Peter M."/>
            <person name="Pfister S."/>
            <person name="Riley R."/>
            <person name="Sitrit Y."/>
            <person name="Stielow J.B."/>
            <person name="Szollosi G."/>
            <person name="Zifcakova L."/>
            <person name="Stursova M."/>
            <person name="Spatafora J.W."/>
            <person name="Tedersoo L."/>
            <person name="Vaario L.M."/>
            <person name="Yamada A."/>
            <person name="Yan M."/>
            <person name="Wang P."/>
            <person name="Xu J."/>
            <person name="Bruns T."/>
            <person name="Baldrian P."/>
            <person name="Vilgalys R."/>
            <person name="Dunand C."/>
            <person name="Henrissat B."/>
            <person name="Grigoriev I.V."/>
            <person name="Hibbett D."/>
            <person name="Nagy L.G."/>
            <person name="Martin F.M."/>
        </authorList>
    </citation>
    <scope>NUCLEOTIDE SEQUENCE</scope>
    <source>
        <strain evidence="2">UP504</strain>
    </source>
</reference>
<dbReference type="EMBL" id="MU128958">
    <property type="protein sequence ID" value="KAF9514715.1"/>
    <property type="molecule type" value="Genomic_DNA"/>
</dbReference>
<evidence type="ECO:0000313" key="2">
    <source>
        <dbReference type="EMBL" id="KAF9514715.1"/>
    </source>
</evidence>
<dbReference type="AlphaFoldDB" id="A0A9P6AZH2"/>
<evidence type="ECO:0000313" key="3">
    <source>
        <dbReference type="Proteomes" id="UP000886523"/>
    </source>
</evidence>
<feature type="chain" id="PRO_5040387129" evidence="1">
    <location>
        <begin position="23"/>
        <end position="159"/>
    </location>
</feature>
<feature type="signal peptide" evidence="1">
    <location>
        <begin position="1"/>
        <end position="22"/>
    </location>
</feature>
<evidence type="ECO:0000256" key="1">
    <source>
        <dbReference type="SAM" id="SignalP"/>
    </source>
</evidence>
<name>A0A9P6AZH2_9AGAM</name>
<accession>A0A9P6AZH2</accession>
<gene>
    <name evidence="2" type="ORF">BS47DRAFT_1294824</name>
</gene>
<keyword evidence="3" id="KW-1185">Reference proteome</keyword>
<dbReference type="Proteomes" id="UP000886523">
    <property type="component" value="Unassembled WGS sequence"/>
</dbReference>
<feature type="non-terminal residue" evidence="2">
    <location>
        <position position="1"/>
    </location>
</feature>
<comment type="caution">
    <text evidence="2">The sequence shown here is derived from an EMBL/GenBank/DDBJ whole genome shotgun (WGS) entry which is preliminary data.</text>
</comment>
<keyword evidence="1" id="KW-0732">Signal</keyword>
<protein>
    <submittedName>
        <fullName evidence="2">Uncharacterized protein</fullName>
    </submittedName>
</protein>